<evidence type="ECO:0000256" key="12">
    <source>
        <dbReference type="SAM" id="Phobius"/>
    </source>
</evidence>
<evidence type="ECO:0000256" key="2">
    <source>
        <dbReference type="ARBA" id="ARBA00004651"/>
    </source>
</evidence>
<organism evidence="15 16">
    <name type="scientific">Paenibacillus thiaminolyticus</name>
    <name type="common">Bacillus thiaminolyticus</name>
    <dbReference type="NCBI Taxonomy" id="49283"/>
    <lineage>
        <taxon>Bacteria</taxon>
        <taxon>Bacillati</taxon>
        <taxon>Bacillota</taxon>
        <taxon>Bacilli</taxon>
        <taxon>Bacillales</taxon>
        <taxon>Paenibacillaceae</taxon>
        <taxon>Paenibacillus</taxon>
    </lineage>
</organism>
<name>A0A3A3GJH9_PANTH</name>
<dbReference type="Gene3D" id="6.10.340.10">
    <property type="match status" value="1"/>
</dbReference>
<dbReference type="RefSeq" id="WP_119793418.1">
    <property type="nucleotide sequence ID" value="NZ_QYZD01000007.1"/>
</dbReference>
<sequence length="577" mass="66842">MRIHQKLMLVFIGTTLLPILFLSNYFFKQTSQLITRFVSDSYQQVLTQSNSGIEYNIRFYESILDRLTVSESIQSLLTDTEKNQQKGLLQVHKEIKEAVKYIEAYQATDVESIEFYSLGSDVISDGRFLFPYDRLRRMYHLESLPEQKFWRLDHIEGKNYYSLIRPIHSLKEFDKKIGYIKLTIEIPSITTVKETSSLDKMSTLILTDQNGKIMYHPQSNRIGETLASEIVQLSRTSAQSGKELPVTVDSNDYVTWYRKLENVDWMTFLIVPKNAVEEDISNMRRTTVVISAICAIVFVLLVLLISRKMTKGIRRLHTKVSRIGRGVFDDRPPSMVMSGKLDEIAYLERKFDHMTQNLQELIHQNYVIKLERREMEINFLQGQIDSHFLYNTLDAIKNEIDLDEKENATRMVVALADLFRVSVSKGKSVIRWNDEIMHARHYLDILKVRFDTPYRIHWNMDTRIYDYYTLKIILQPILENAIKHGLKNGHGEIWITGKLTSQAVVIQIMDNGAGMNQEQVDAVFSRTESSSGVGLKNIRERIQMYFGKQYGICLKSAPDEGTEVTLILPILESDKGV</sequence>
<dbReference type="Proteomes" id="UP000266177">
    <property type="component" value="Unassembled WGS sequence"/>
</dbReference>
<dbReference type="CDD" id="cd06225">
    <property type="entry name" value="HAMP"/>
    <property type="match status" value="1"/>
</dbReference>
<keyword evidence="5" id="KW-0597">Phosphoprotein</keyword>
<evidence type="ECO:0000313" key="15">
    <source>
        <dbReference type="EMBL" id="RJG24341.1"/>
    </source>
</evidence>
<evidence type="ECO:0000256" key="9">
    <source>
        <dbReference type="ARBA" id="ARBA00022840"/>
    </source>
</evidence>
<keyword evidence="4" id="KW-1003">Cell membrane</keyword>
<keyword evidence="12" id="KW-1133">Transmembrane helix</keyword>
<dbReference type="GO" id="GO:0000155">
    <property type="term" value="F:phosphorelay sensor kinase activity"/>
    <property type="evidence" value="ECO:0007669"/>
    <property type="project" value="InterPro"/>
</dbReference>
<dbReference type="SMART" id="SM00304">
    <property type="entry name" value="HAMP"/>
    <property type="match status" value="1"/>
</dbReference>
<dbReference type="PANTHER" id="PTHR34220">
    <property type="entry name" value="SENSOR HISTIDINE KINASE YPDA"/>
    <property type="match status" value="1"/>
</dbReference>
<dbReference type="Gene3D" id="3.30.450.20">
    <property type="entry name" value="PAS domain"/>
    <property type="match status" value="1"/>
</dbReference>
<keyword evidence="6" id="KW-0808">Transferase</keyword>
<comment type="subcellular location">
    <subcellularLocation>
        <location evidence="2">Cell membrane</location>
        <topology evidence="2">Multi-pass membrane protein</topology>
    </subcellularLocation>
</comment>
<dbReference type="GO" id="GO:0005524">
    <property type="term" value="F:ATP binding"/>
    <property type="evidence" value="ECO:0007669"/>
    <property type="project" value="UniProtKB-KW"/>
</dbReference>
<dbReference type="Pfam" id="PF06580">
    <property type="entry name" value="His_kinase"/>
    <property type="match status" value="1"/>
</dbReference>
<keyword evidence="11 12" id="KW-0472">Membrane</keyword>
<evidence type="ECO:0000256" key="7">
    <source>
        <dbReference type="ARBA" id="ARBA00022741"/>
    </source>
</evidence>
<evidence type="ECO:0000259" key="14">
    <source>
        <dbReference type="PROSITE" id="PS50885"/>
    </source>
</evidence>
<dbReference type="GO" id="GO:0005886">
    <property type="term" value="C:plasma membrane"/>
    <property type="evidence" value="ECO:0007669"/>
    <property type="project" value="UniProtKB-SubCell"/>
</dbReference>
<evidence type="ECO:0000259" key="13">
    <source>
        <dbReference type="PROSITE" id="PS50109"/>
    </source>
</evidence>
<dbReference type="PANTHER" id="PTHR34220:SF7">
    <property type="entry name" value="SENSOR HISTIDINE KINASE YPDA"/>
    <property type="match status" value="1"/>
</dbReference>
<dbReference type="EMBL" id="QYZD01000007">
    <property type="protein sequence ID" value="RJG24341.1"/>
    <property type="molecule type" value="Genomic_DNA"/>
</dbReference>
<evidence type="ECO:0000256" key="11">
    <source>
        <dbReference type="ARBA" id="ARBA00023136"/>
    </source>
</evidence>
<dbReference type="InterPro" id="IPR036890">
    <property type="entry name" value="HATPase_C_sf"/>
</dbReference>
<dbReference type="Pfam" id="PF02518">
    <property type="entry name" value="HATPase_c"/>
    <property type="match status" value="1"/>
</dbReference>
<feature type="domain" description="Histidine kinase" evidence="13">
    <location>
        <begin position="466"/>
        <end position="572"/>
    </location>
</feature>
<dbReference type="PROSITE" id="PS50109">
    <property type="entry name" value="HIS_KIN"/>
    <property type="match status" value="1"/>
</dbReference>
<feature type="domain" description="HAMP" evidence="14">
    <location>
        <begin position="307"/>
        <end position="363"/>
    </location>
</feature>
<protein>
    <recommendedName>
        <fullName evidence="3">histidine kinase</fullName>
        <ecNumber evidence="3">2.7.13.3</ecNumber>
    </recommendedName>
</protein>
<keyword evidence="7" id="KW-0547">Nucleotide-binding</keyword>
<proteinExistence type="predicted"/>
<evidence type="ECO:0000256" key="1">
    <source>
        <dbReference type="ARBA" id="ARBA00000085"/>
    </source>
</evidence>
<dbReference type="InterPro" id="IPR050640">
    <property type="entry name" value="Bact_2-comp_sensor_kinase"/>
</dbReference>
<comment type="caution">
    <text evidence="15">The sequence shown here is derived from an EMBL/GenBank/DDBJ whole genome shotgun (WGS) entry which is preliminary data.</text>
</comment>
<dbReference type="InterPro" id="IPR003660">
    <property type="entry name" value="HAMP_dom"/>
</dbReference>
<comment type="catalytic activity">
    <reaction evidence="1">
        <text>ATP + protein L-histidine = ADP + protein N-phospho-L-histidine.</text>
        <dbReference type="EC" id="2.7.13.3"/>
    </reaction>
</comment>
<gene>
    <name evidence="15" type="ORF">DQX05_10840</name>
</gene>
<evidence type="ECO:0000256" key="8">
    <source>
        <dbReference type="ARBA" id="ARBA00022777"/>
    </source>
</evidence>
<reference evidence="15 16" key="1">
    <citation type="submission" date="2018-09" db="EMBL/GenBank/DDBJ databases">
        <title>Paenibacillus SK2017-BO5.</title>
        <authorList>
            <person name="Piskunova J.V."/>
            <person name="Dubiley S.A."/>
            <person name="Severinov K.V."/>
        </authorList>
    </citation>
    <scope>NUCLEOTIDE SEQUENCE [LARGE SCALE GENOMIC DNA]</scope>
    <source>
        <strain evidence="15 16">BO5</strain>
    </source>
</reference>
<keyword evidence="8 15" id="KW-0418">Kinase</keyword>
<dbReference type="EC" id="2.7.13.3" evidence="3"/>
<evidence type="ECO:0000256" key="4">
    <source>
        <dbReference type="ARBA" id="ARBA00022475"/>
    </source>
</evidence>
<dbReference type="OrthoDB" id="9776552at2"/>
<evidence type="ECO:0000256" key="3">
    <source>
        <dbReference type="ARBA" id="ARBA00012438"/>
    </source>
</evidence>
<dbReference type="InterPro" id="IPR010559">
    <property type="entry name" value="Sig_transdc_His_kin_internal"/>
</dbReference>
<dbReference type="InterPro" id="IPR005467">
    <property type="entry name" value="His_kinase_dom"/>
</dbReference>
<evidence type="ECO:0000256" key="10">
    <source>
        <dbReference type="ARBA" id="ARBA00023012"/>
    </source>
</evidence>
<keyword evidence="9" id="KW-0067">ATP-binding</keyword>
<dbReference type="PROSITE" id="PS50885">
    <property type="entry name" value="HAMP"/>
    <property type="match status" value="1"/>
</dbReference>
<dbReference type="PRINTS" id="PR00344">
    <property type="entry name" value="BCTRLSENSOR"/>
</dbReference>
<dbReference type="InterPro" id="IPR003594">
    <property type="entry name" value="HATPase_dom"/>
</dbReference>
<dbReference type="SMART" id="SM00387">
    <property type="entry name" value="HATPase_c"/>
    <property type="match status" value="1"/>
</dbReference>
<evidence type="ECO:0000256" key="6">
    <source>
        <dbReference type="ARBA" id="ARBA00022679"/>
    </source>
</evidence>
<dbReference type="InterPro" id="IPR004358">
    <property type="entry name" value="Sig_transdc_His_kin-like_C"/>
</dbReference>
<keyword evidence="12" id="KW-0812">Transmembrane</keyword>
<keyword evidence="10" id="KW-0902">Two-component regulatory system</keyword>
<dbReference type="AlphaFoldDB" id="A0A3A3GJH9"/>
<feature type="transmembrane region" description="Helical" evidence="12">
    <location>
        <begin position="7"/>
        <end position="27"/>
    </location>
</feature>
<feature type="transmembrane region" description="Helical" evidence="12">
    <location>
        <begin position="288"/>
        <end position="306"/>
    </location>
</feature>
<evidence type="ECO:0000313" key="16">
    <source>
        <dbReference type="Proteomes" id="UP000266177"/>
    </source>
</evidence>
<accession>A0A3A3GJH9</accession>
<dbReference type="SUPFAM" id="SSF55874">
    <property type="entry name" value="ATPase domain of HSP90 chaperone/DNA topoisomerase II/histidine kinase"/>
    <property type="match status" value="1"/>
</dbReference>
<dbReference type="Gene3D" id="3.30.565.10">
    <property type="entry name" value="Histidine kinase-like ATPase, C-terminal domain"/>
    <property type="match status" value="1"/>
</dbReference>
<evidence type="ECO:0000256" key="5">
    <source>
        <dbReference type="ARBA" id="ARBA00022553"/>
    </source>
</evidence>